<gene>
    <name evidence="20" type="ORF">CIRG_08776</name>
</gene>
<dbReference type="SUPFAM" id="SSF53244">
    <property type="entry name" value="MurD-like peptide ligases, peptide-binding domain"/>
    <property type="match status" value="1"/>
</dbReference>
<keyword evidence="10 18" id="KW-0547">Nucleotide-binding</keyword>
<dbReference type="InterPro" id="IPR036615">
    <property type="entry name" value="Mur_ligase_C_dom_sf"/>
</dbReference>
<dbReference type="GO" id="GO:0005759">
    <property type="term" value="C:mitochondrial matrix"/>
    <property type="evidence" value="ECO:0007669"/>
    <property type="project" value="UniProtKB-SubCell"/>
</dbReference>
<dbReference type="InterPro" id="IPR036565">
    <property type="entry name" value="Mur-like_cat_sf"/>
</dbReference>
<organism evidence="20 21">
    <name type="scientific">Coccidioides immitis RMSCC 2394</name>
    <dbReference type="NCBI Taxonomy" id="404692"/>
    <lineage>
        <taxon>Eukaryota</taxon>
        <taxon>Fungi</taxon>
        <taxon>Dikarya</taxon>
        <taxon>Ascomycota</taxon>
        <taxon>Pezizomycotina</taxon>
        <taxon>Eurotiomycetes</taxon>
        <taxon>Eurotiomycetidae</taxon>
        <taxon>Onygenales</taxon>
        <taxon>Onygenaceae</taxon>
        <taxon>Coccidioides</taxon>
    </lineage>
</organism>
<evidence type="ECO:0000256" key="3">
    <source>
        <dbReference type="ARBA" id="ARBA00004496"/>
    </source>
</evidence>
<name>A0A0J6YN26_COCIT</name>
<dbReference type="UniPathway" id="UPA00850"/>
<comment type="cofactor">
    <cofactor evidence="17">
        <name>a monovalent cation</name>
        <dbReference type="ChEBI" id="CHEBI:60242"/>
    </cofactor>
    <text evidence="17">A monovalent cation.</text>
</comment>
<dbReference type="GO" id="GO:0046872">
    <property type="term" value="F:metal ion binding"/>
    <property type="evidence" value="ECO:0007669"/>
    <property type="project" value="UniProtKB-KW"/>
</dbReference>
<evidence type="ECO:0000256" key="11">
    <source>
        <dbReference type="ARBA" id="ARBA00022792"/>
    </source>
</evidence>
<feature type="binding site" evidence="18">
    <location>
        <position position="368"/>
    </location>
    <ligand>
        <name>ATP</name>
        <dbReference type="ChEBI" id="CHEBI:30616"/>
    </ligand>
</feature>
<evidence type="ECO:0000256" key="6">
    <source>
        <dbReference type="ARBA" id="ARBA00022490"/>
    </source>
</evidence>
<sequence>MAQCGTARTSAQLRGDRNEVATWTISFSTMNYHPSYLSPASTLGVDQAMETETIRKMRNYFDAIRKLNSTQTGFALLRERKRLNHSINASAVDQMRKWVQCLGYSISDLDRLNIVHVGGTKGKGTACAYVNSILQKYRQSCGVPRKIGLYTSPHLITVRERIQINSEPISEEKFAKYFFETWDALETSGRNDGLDPVPKPPYFRFLTLMSFHVFLSEGVDTAIYEVGVGGEFDSTNIIEKPVATGITTLGIDHVAVLGDTIEEIAWHKAGIFKRGCPAYTVPQLPHAMEVLKKRAIEKGVNLNVARNFSVLDNINIKPAEHFQKKNASLAIILASIVLKKLGIATNCIPDTLPDQFIQGLENLVWRGRCETLTNRQQSWYLDGAHTRESLELACSWFGRVSRPSMLCFAPISHTKAGPTILLCPPEFVNKNIDPDTLQTLTLQKELATTWQGLDPCTEVASLPSIEDAIDYVRSISGRNCAEQEALIFVTGSFHLVGDLSEGVNSWIFSDLAKLLKVIRGRLLEAWHNCPELKFRTPYQSSQVPPYVITDLFF</sequence>
<evidence type="ECO:0000256" key="18">
    <source>
        <dbReference type="PIRSR" id="PIRSR038895-1"/>
    </source>
</evidence>
<dbReference type="EC" id="6.3.2.17" evidence="17"/>
<evidence type="ECO:0000256" key="1">
    <source>
        <dbReference type="ARBA" id="ARBA00004273"/>
    </source>
</evidence>
<keyword evidence="8 17" id="KW-0436">Ligase</keyword>
<feature type="binding site" evidence="19">
    <location>
        <position position="225"/>
    </location>
    <ligand>
        <name>Mg(2+)</name>
        <dbReference type="ChEBI" id="CHEBI:18420"/>
        <label>1</label>
    </ligand>
</feature>
<dbReference type="InterPro" id="IPR023600">
    <property type="entry name" value="Folylpolyglutamate_synth_euk"/>
</dbReference>
<dbReference type="InterPro" id="IPR001645">
    <property type="entry name" value="Folylpolyglutamate_synth"/>
</dbReference>
<dbReference type="Proteomes" id="UP000054565">
    <property type="component" value="Unassembled WGS sequence"/>
</dbReference>
<evidence type="ECO:0000256" key="15">
    <source>
        <dbReference type="ARBA" id="ARBA00023136"/>
    </source>
</evidence>
<comment type="catalytic activity">
    <reaction evidence="16 17">
        <text>(6S)-5,6,7,8-tetrahydrofolyl-(gamma-L-Glu)(n) + L-glutamate + ATP = (6S)-5,6,7,8-tetrahydrofolyl-(gamma-L-Glu)(n+1) + ADP + phosphate + H(+)</text>
        <dbReference type="Rhea" id="RHEA:10580"/>
        <dbReference type="Rhea" id="RHEA-COMP:14738"/>
        <dbReference type="Rhea" id="RHEA-COMP:14740"/>
        <dbReference type="ChEBI" id="CHEBI:15378"/>
        <dbReference type="ChEBI" id="CHEBI:29985"/>
        <dbReference type="ChEBI" id="CHEBI:30616"/>
        <dbReference type="ChEBI" id="CHEBI:43474"/>
        <dbReference type="ChEBI" id="CHEBI:141005"/>
        <dbReference type="ChEBI" id="CHEBI:456216"/>
        <dbReference type="EC" id="6.3.2.17"/>
    </reaction>
</comment>
<accession>A0A0J6YN26</accession>
<proteinExistence type="inferred from homology"/>
<keyword evidence="15" id="KW-0472">Membrane</keyword>
<evidence type="ECO:0000256" key="4">
    <source>
        <dbReference type="ARBA" id="ARBA00005150"/>
    </source>
</evidence>
<comment type="similarity">
    <text evidence="5 17">Belongs to the folylpolyglutamate synthase family.</text>
</comment>
<evidence type="ECO:0000256" key="10">
    <source>
        <dbReference type="ARBA" id="ARBA00022741"/>
    </source>
</evidence>
<dbReference type="PROSITE" id="PS01011">
    <property type="entry name" value="FOLYLPOLYGLU_SYNT_1"/>
    <property type="match status" value="1"/>
</dbReference>
<keyword evidence="6" id="KW-0963">Cytoplasm</keyword>
<feature type="binding site" evidence="19">
    <location>
        <position position="253"/>
    </location>
    <ligand>
        <name>Mg(2+)</name>
        <dbReference type="ChEBI" id="CHEBI:18420"/>
        <label>1</label>
    </ligand>
</feature>
<keyword evidence="12 18" id="KW-0067">ATP-binding</keyword>
<dbReference type="GO" id="GO:0004326">
    <property type="term" value="F:tetrahydrofolylpolyglutamate synthase activity"/>
    <property type="evidence" value="ECO:0007669"/>
    <property type="project" value="UniProtKB-EC"/>
</dbReference>
<comment type="pathway">
    <text evidence="4 17">Cofactor biosynthesis; tetrahydrofolylpolyglutamate biosynthesis.</text>
</comment>
<evidence type="ECO:0000256" key="5">
    <source>
        <dbReference type="ARBA" id="ARBA00008276"/>
    </source>
</evidence>
<evidence type="ECO:0000256" key="14">
    <source>
        <dbReference type="ARBA" id="ARBA00023128"/>
    </source>
</evidence>
<evidence type="ECO:0000256" key="19">
    <source>
        <dbReference type="PIRSR" id="PIRSR038895-2"/>
    </source>
</evidence>
<evidence type="ECO:0000313" key="20">
    <source>
        <dbReference type="EMBL" id="KMP09095.1"/>
    </source>
</evidence>
<dbReference type="FunFam" id="3.40.1190.10:FF:000009">
    <property type="entry name" value="Folylpolyglutamate synthase"/>
    <property type="match status" value="1"/>
</dbReference>
<dbReference type="GO" id="GO:0005829">
    <property type="term" value="C:cytosol"/>
    <property type="evidence" value="ECO:0007669"/>
    <property type="project" value="TreeGrafter"/>
</dbReference>
<dbReference type="Gene3D" id="3.90.190.20">
    <property type="entry name" value="Mur ligase, C-terminal domain"/>
    <property type="match status" value="1"/>
</dbReference>
<dbReference type="PANTHER" id="PTHR11136">
    <property type="entry name" value="FOLYLPOLYGLUTAMATE SYNTHASE-RELATED"/>
    <property type="match status" value="1"/>
</dbReference>
<evidence type="ECO:0000256" key="16">
    <source>
        <dbReference type="ARBA" id="ARBA00047493"/>
    </source>
</evidence>
<evidence type="ECO:0000256" key="12">
    <source>
        <dbReference type="ARBA" id="ARBA00022840"/>
    </source>
</evidence>
<evidence type="ECO:0000256" key="8">
    <source>
        <dbReference type="ARBA" id="ARBA00022598"/>
    </source>
</evidence>
<keyword evidence="11" id="KW-0999">Mitochondrion inner membrane</keyword>
<dbReference type="PANTHER" id="PTHR11136:SF5">
    <property type="entry name" value="FOLYLPOLYGLUTAMATE SYNTHASE, MITOCHONDRIAL"/>
    <property type="match status" value="1"/>
</dbReference>
<dbReference type="GO" id="GO:0005743">
    <property type="term" value="C:mitochondrial inner membrane"/>
    <property type="evidence" value="ECO:0007669"/>
    <property type="project" value="UniProtKB-SubCell"/>
</dbReference>
<evidence type="ECO:0000256" key="2">
    <source>
        <dbReference type="ARBA" id="ARBA00004305"/>
    </source>
</evidence>
<keyword evidence="14" id="KW-0496">Mitochondrion</keyword>
<keyword evidence="9 19" id="KW-0479">Metal-binding</keyword>
<dbReference type="EMBL" id="DS028098">
    <property type="protein sequence ID" value="KMP09095.1"/>
    <property type="molecule type" value="Genomic_DNA"/>
</dbReference>
<dbReference type="SUPFAM" id="SSF53623">
    <property type="entry name" value="MurD-like peptide ligases, catalytic domain"/>
    <property type="match status" value="1"/>
</dbReference>
<comment type="subcellular location">
    <subcellularLocation>
        <location evidence="3">Cytoplasm</location>
    </subcellularLocation>
    <subcellularLocation>
        <location evidence="1">Mitochondrion inner membrane</location>
    </subcellularLocation>
    <subcellularLocation>
        <location evidence="2">Mitochondrion matrix</location>
    </subcellularLocation>
</comment>
<protein>
    <recommendedName>
        <fullName evidence="17">Folylpolyglutamate synthase</fullName>
        <ecNumber evidence="17">6.3.2.17</ecNumber>
    </recommendedName>
    <alternativeName>
        <fullName evidence="17">Folylpoly-gamma-glutamate synthetase</fullName>
    </alternativeName>
    <alternativeName>
        <fullName evidence="17">Tetrahydrofolylpolyglutamate synthase</fullName>
    </alternativeName>
</protein>
<dbReference type="PROSITE" id="PS01012">
    <property type="entry name" value="FOLYLPOLYGLU_SYNT_2"/>
    <property type="match status" value="1"/>
</dbReference>
<evidence type="ECO:0000256" key="7">
    <source>
        <dbReference type="ARBA" id="ARBA00022563"/>
    </source>
</evidence>
<keyword evidence="7 17" id="KW-0554">One-carbon metabolism</keyword>
<reference evidence="21" key="1">
    <citation type="journal article" date="2010" name="Genome Res.">
        <title>Population genomic sequencing of Coccidioides fungi reveals recent hybridization and transposon control.</title>
        <authorList>
            <person name="Neafsey D.E."/>
            <person name="Barker B.M."/>
            <person name="Sharpton T.J."/>
            <person name="Stajich J.E."/>
            <person name="Park D.J."/>
            <person name="Whiston E."/>
            <person name="Hung C.-Y."/>
            <person name="McMahan C."/>
            <person name="White J."/>
            <person name="Sykes S."/>
            <person name="Heiman D."/>
            <person name="Young S."/>
            <person name="Zeng Q."/>
            <person name="Abouelleil A."/>
            <person name="Aftuck L."/>
            <person name="Bessette D."/>
            <person name="Brown A."/>
            <person name="FitzGerald M."/>
            <person name="Lui A."/>
            <person name="Macdonald J.P."/>
            <person name="Priest M."/>
            <person name="Orbach M.J."/>
            <person name="Galgiani J.N."/>
            <person name="Kirkland T.N."/>
            <person name="Cole G.T."/>
            <person name="Birren B.W."/>
            <person name="Henn M.R."/>
            <person name="Taylor J.W."/>
            <person name="Rounsley S.D."/>
        </authorList>
    </citation>
    <scope>NUCLEOTIDE SEQUENCE [LARGE SCALE GENOMIC DNA]</scope>
    <source>
        <strain evidence="21">RMSCC 2394</strain>
    </source>
</reference>
<feature type="binding site" evidence="19">
    <location>
        <position position="152"/>
    </location>
    <ligand>
        <name>Mg(2+)</name>
        <dbReference type="ChEBI" id="CHEBI:18420"/>
        <label>1</label>
    </ligand>
</feature>
<dbReference type="NCBIfam" id="TIGR01499">
    <property type="entry name" value="folC"/>
    <property type="match status" value="1"/>
</dbReference>
<dbReference type="STRING" id="404692.A0A0J6YN26"/>
<keyword evidence="13 19" id="KW-0460">Magnesium</keyword>
<dbReference type="GO" id="GO:0005524">
    <property type="term" value="F:ATP binding"/>
    <property type="evidence" value="ECO:0007669"/>
    <property type="project" value="UniProtKB-KW"/>
</dbReference>
<dbReference type="OrthoDB" id="5212574at2759"/>
<dbReference type="GO" id="GO:0006730">
    <property type="term" value="P:one-carbon metabolic process"/>
    <property type="evidence" value="ECO:0007669"/>
    <property type="project" value="UniProtKB-KW"/>
</dbReference>
<feature type="binding site" evidence="18">
    <location>
        <position position="382"/>
    </location>
    <ligand>
        <name>ATP</name>
        <dbReference type="ChEBI" id="CHEBI:30616"/>
    </ligand>
</feature>
<evidence type="ECO:0000313" key="21">
    <source>
        <dbReference type="Proteomes" id="UP000054565"/>
    </source>
</evidence>
<dbReference type="AlphaFoldDB" id="A0A0J6YN26"/>
<evidence type="ECO:0000256" key="17">
    <source>
        <dbReference type="PIRNR" id="PIRNR038895"/>
    </source>
</evidence>
<dbReference type="Gene3D" id="3.40.1190.10">
    <property type="entry name" value="Mur-like, catalytic domain"/>
    <property type="match status" value="1"/>
</dbReference>
<dbReference type="PIRSF" id="PIRSF038895">
    <property type="entry name" value="FPGS"/>
    <property type="match status" value="1"/>
</dbReference>
<evidence type="ECO:0000256" key="9">
    <source>
        <dbReference type="ARBA" id="ARBA00022723"/>
    </source>
</evidence>
<evidence type="ECO:0000256" key="13">
    <source>
        <dbReference type="ARBA" id="ARBA00022842"/>
    </source>
</evidence>
<comment type="function">
    <text evidence="17">Catalyzes conversion of folates to polyglutamate derivatives allowing concentration of folate compounds in the cell and the intracellular retention of these cofactors, which are important substrates for most of the folate-dependent enzymes that are involved in one-carbon transfer reactions involved in purine, pyrimidine and amino acid synthesis.</text>
</comment>
<dbReference type="InterPro" id="IPR018109">
    <property type="entry name" value="Folylpolyglutamate_synth_CS"/>
</dbReference>